<gene>
    <name evidence="7" type="ORF">CYY_006221</name>
</gene>
<organism evidence="7 8">
    <name type="scientific">Polysphondylium violaceum</name>
    <dbReference type="NCBI Taxonomy" id="133409"/>
    <lineage>
        <taxon>Eukaryota</taxon>
        <taxon>Amoebozoa</taxon>
        <taxon>Evosea</taxon>
        <taxon>Eumycetozoa</taxon>
        <taxon>Dictyostelia</taxon>
        <taxon>Dictyosteliales</taxon>
        <taxon>Dictyosteliaceae</taxon>
        <taxon>Polysphondylium</taxon>
    </lineage>
</organism>
<dbReference type="InterPro" id="IPR001781">
    <property type="entry name" value="Znf_LIM"/>
</dbReference>
<keyword evidence="2" id="KW-0677">Repeat</keyword>
<evidence type="ECO:0000313" key="8">
    <source>
        <dbReference type="Proteomes" id="UP000695562"/>
    </source>
</evidence>
<dbReference type="OrthoDB" id="8062037at2759"/>
<evidence type="ECO:0000259" key="6">
    <source>
        <dbReference type="PROSITE" id="PS50023"/>
    </source>
</evidence>
<dbReference type="Proteomes" id="UP000695562">
    <property type="component" value="Unassembled WGS sequence"/>
</dbReference>
<name>A0A8J4URM9_9MYCE</name>
<dbReference type="GO" id="GO:0046872">
    <property type="term" value="F:metal ion binding"/>
    <property type="evidence" value="ECO:0007669"/>
    <property type="project" value="UniProtKB-KW"/>
</dbReference>
<evidence type="ECO:0000313" key="7">
    <source>
        <dbReference type="EMBL" id="KAF2072466.1"/>
    </source>
</evidence>
<protein>
    <recommendedName>
        <fullName evidence="6">LIM zinc-binding domain-containing protein</fullName>
    </recommendedName>
</protein>
<evidence type="ECO:0000256" key="2">
    <source>
        <dbReference type="ARBA" id="ARBA00022737"/>
    </source>
</evidence>
<reference evidence="7" key="1">
    <citation type="submission" date="2020-01" db="EMBL/GenBank/DDBJ databases">
        <title>Development of genomics and gene disruption for Polysphondylium violaceum indicates a role for the polyketide synthase stlB in stalk morphogenesis.</title>
        <authorList>
            <person name="Narita B."/>
            <person name="Kawabe Y."/>
            <person name="Kin K."/>
            <person name="Saito T."/>
            <person name="Gibbs R."/>
            <person name="Kuspa A."/>
            <person name="Muzny D."/>
            <person name="Queller D."/>
            <person name="Richards S."/>
            <person name="Strassman J."/>
            <person name="Sucgang R."/>
            <person name="Worley K."/>
            <person name="Schaap P."/>
        </authorList>
    </citation>
    <scope>NUCLEOTIDE SEQUENCE</scope>
    <source>
        <strain evidence="7">QSvi11</strain>
    </source>
</reference>
<dbReference type="PANTHER" id="PTHR46074:SF5">
    <property type="entry name" value="LIM DOMAIN-CONTAINING PROTEIN C"/>
    <property type="match status" value="1"/>
</dbReference>
<dbReference type="AlphaFoldDB" id="A0A8J4URM9"/>
<sequence>MSEICKGCTKRVYAAEWVIACESKWHKMCLKCTHCSKLLQLGQYSEREGLPYCKTDYDRLFRQAGYGHGGVTDSYEAQPKQDAPVEAVTPVSPTFTQETPSDDVQLFPTNCPKCGKRAYENEKKVFNSRDWHRTCFACFTCKKNLVSGQYSEKNGAIYCNRCYESRFGAKGFGFGGAAVLH</sequence>
<dbReference type="CDD" id="cd09401">
    <property type="entry name" value="LIM_TLP_like"/>
    <property type="match status" value="1"/>
</dbReference>
<comment type="caution">
    <text evidence="7">The sequence shown here is derived from an EMBL/GenBank/DDBJ whole genome shotgun (WGS) entry which is preliminary data.</text>
</comment>
<evidence type="ECO:0000256" key="1">
    <source>
        <dbReference type="ARBA" id="ARBA00022723"/>
    </source>
</evidence>
<dbReference type="EMBL" id="AJWJ01000277">
    <property type="protein sequence ID" value="KAF2072466.1"/>
    <property type="molecule type" value="Genomic_DNA"/>
</dbReference>
<evidence type="ECO:0000256" key="3">
    <source>
        <dbReference type="ARBA" id="ARBA00022833"/>
    </source>
</evidence>
<dbReference type="FunFam" id="2.10.110.10:FF:000001">
    <property type="entry name" value="Cysteine and glycine-rich protein 1"/>
    <property type="match status" value="2"/>
</dbReference>
<dbReference type="PROSITE" id="PS00478">
    <property type="entry name" value="LIM_DOMAIN_1"/>
    <property type="match status" value="2"/>
</dbReference>
<accession>A0A8J4URM9</accession>
<keyword evidence="8" id="KW-1185">Reference proteome</keyword>
<dbReference type="PANTHER" id="PTHR46074">
    <property type="entry name" value="CYSTEINE-RICH PROTEIN CRIP FAMILY MEMBER"/>
    <property type="match status" value="1"/>
</dbReference>
<keyword evidence="1 5" id="KW-0479">Metal-binding</keyword>
<dbReference type="PROSITE" id="PS50023">
    <property type="entry name" value="LIM_DOMAIN_2"/>
    <property type="match status" value="2"/>
</dbReference>
<dbReference type="SMART" id="SM00132">
    <property type="entry name" value="LIM"/>
    <property type="match status" value="2"/>
</dbReference>
<dbReference type="Gene3D" id="2.10.110.10">
    <property type="entry name" value="Cysteine Rich Protein"/>
    <property type="match status" value="2"/>
</dbReference>
<dbReference type="Pfam" id="PF00412">
    <property type="entry name" value="LIM"/>
    <property type="match status" value="2"/>
</dbReference>
<evidence type="ECO:0000256" key="5">
    <source>
        <dbReference type="PROSITE-ProRule" id="PRU00125"/>
    </source>
</evidence>
<keyword evidence="4 5" id="KW-0440">LIM domain</keyword>
<proteinExistence type="predicted"/>
<feature type="domain" description="LIM zinc-binding" evidence="6">
    <location>
        <begin position="109"/>
        <end position="169"/>
    </location>
</feature>
<dbReference type="SUPFAM" id="SSF57716">
    <property type="entry name" value="Glucocorticoid receptor-like (DNA-binding domain)"/>
    <property type="match status" value="4"/>
</dbReference>
<keyword evidence="3 5" id="KW-0862">Zinc</keyword>
<evidence type="ECO:0000256" key="4">
    <source>
        <dbReference type="ARBA" id="ARBA00023038"/>
    </source>
</evidence>
<feature type="domain" description="LIM zinc-binding" evidence="6">
    <location>
        <begin position="3"/>
        <end position="63"/>
    </location>
</feature>